<dbReference type="PANTHER" id="PTHR48100:SF1">
    <property type="entry name" value="HISTIDINE PHOSPHATASE FAMILY PROTEIN-RELATED"/>
    <property type="match status" value="1"/>
</dbReference>
<evidence type="ECO:0000313" key="1">
    <source>
        <dbReference type="EMBL" id="MEY6432928.1"/>
    </source>
</evidence>
<gene>
    <name evidence="1" type="ORF">ABC977_10970</name>
</gene>
<keyword evidence="2" id="KW-1185">Reference proteome</keyword>
<evidence type="ECO:0000313" key="2">
    <source>
        <dbReference type="Proteomes" id="UP001564408"/>
    </source>
</evidence>
<dbReference type="PANTHER" id="PTHR48100">
    <property type="entry name" value="BROAD-SPECIFICITY PHOSPHATASE YOR283W-RELATED"/>
    <property type="match status" value="1"/>
</dbReference>
<sequence length="218" mass="23873">MFAETSSTLGARAPNLAARAEDRFIDLLRHGETLGGARFRGALDDRLTETGVAQMQAAVAGRTWDRLVTSPARRCAAFAEHLAYRLDRPLEVWPELGERDFGEWEGRTAAEIPLADLTRFWSDPVAYTPPGAEPFSALEVRALDAWRRLQDLAFTRLLVITHGGIIRILLGAVLGMPANRLLMLEVPHACLTRVRLPAPCGQPSLVFHRGGPGCGEPS</sequence>
<organism evidence="1 2">
    <name type="scientific">Thioalkalicoccus limnaeus</name>
    <dbReference type="NCBI Taxonomy" id="120681"/>
    <lineage>
        <taxon>Bacteria</taxon>
        <taxon>Pseudomonadati</taxon>
        <taxon>Pseudomonadota</taxon>
        <taxon>Gammaproteobacteria</taxon>
        <taxon>Chromatiales</taxon>
        <taxon>Chromatiaceae</taxon>
        <taxon>Thioalkalicoccus</taxon>
    </lineage>
</organism>
<reference evidence="1 2" key="1">
    <citation type="submission" date="2024-05" db="EMBL/GenBank/DDBJ databases">
        <title>Genome Sequence and Characterization of the New Strain Purple Sulfur Bacterium of Genus Thioalkalicoccus.</title>
        <authorList>
            <person name="Bryantseva I.A."/>
            <person name="Kyndt J.A."/>
            <person name="Imhoff J.F."/>
        </authorList>
    </citation>
    <scope>NUCLEOTIDE SEQUENCE [LARGE SCALE GENOMIC DNA]</scope>
    <source>
        <strain evidence="1 2">Um2</strain>
    </source>
</reference>
<protein>
    <submittedName>
        <fullName evidence="1">Histidine phosphatase family protein</fullName>
    </submittedName>
</protein>
<dbReference type="EMBL" id="JBDKXB010000013">
    <property type="protein sequence ID" value="MEY6432928.1"/>
    <property type="molecule type" value="Genomic_DNA"/>
</dbReference>
<dbReference type="InterPro" id="IPR050275">
    <property type="entry name" value="PGM_Phosphatase"/>
</dbReference>
<dbReference type="SMART" id="SM00855">
    <property type="entry name" value="PGAM"/>
    <property type="match status" value="1"/>
</dbReference>
<dbReference type="PIRSF" id="PIRSF000709">
    <property type="entry name" value="6PFK_2-Ptase"/>
    <property type="match status" value="1"/>
</dbReference>
<comment type="caution">
    <text evidence="1">The sequence shown here is derived from an EMBL/GenBank/DDBJ whole genome shotgun (WGS) entry which is preliminary data.</text>
</comment>
<proteinExistence type="predicted"/>
<dbReference type="Proteomes" id="UP001564408">
    <property type="component" value="Unassembled WGS sequence"/>
</dbReference>
<accession>A0ABV4BI16</accession>
<dbReference type="CDD" id="cd07067">
    <property type="entry name" value="HP_PGM_like"/>
    <property type="match status" value="1"/>
</dbReference>
<dbReference type="InterPro" id="IPR013078">
    <property type="entry name" value="His_Pase_superF_clade-1"/>
</dbReference>
<dbReference type="Gene3D" id="3.40.50.1240">
    <property type="entry name" value="Phosphoglycerate mutase-like"/>
    <property type="match status" value="1"/>
</dbReference>
<dbReference type="SUPFAM" id="SSF53254">
    <property type="entry name" value="Phosphoglycerate mutase-like"/>
    <property type="match status" value="1"/>
</dbReference>
<dbReference type="Pfam" id="PF00300">
    <property type="entry name" value="His_Phos_1"/>
    <property type="match status" value="1"/>
</dbReference>
<dbReference type="InterPro" id="IPR029033">
    <property type="entry name" value="His_PPase_superfam"/>
</dbReference>
<name>A0ABV4BI16_9GAMM</name>
<dbReference type="RefSeq" id="WP_369667314.1">
    <property type="nucleotide sequence ID" value="NZ_JBDKXB010000013.1"/>
</dbReference>